<dbReference type="AlphaFoldDB" id="A0A370DXG0"/>
<organism evidence="2 3">
    <name type="scientific">endosymbiont of Lamellibrachia luymesi</name>
    <dbReference type="NCBI Taxonomy" id="2200907"/>
    <lineage>
        <taxon>Bacteria</taxon>
        <taxon>Pseudomonadati</taxon>
        <taxon>Pseudomonadota</taxon>
        <taxon>Gammaproteobacteria</taxon>
        <taxon>sulfur-oxidizing symbionts</taxon>
    </lineage>
</organism>
<dbReference type="Proteomes" id="UP000255508">
    <property type="component" value="Unassembled WGS sequence"/>
</dbReference>
<proteinExistence type="predicted"/>
<dbReference type="EMBL" id="QFXD01000150">
    <property type="protein sequence ID" value="RDH90789.1"/>
    <property type="molecule type" value="Genomic_DNA"/>
</dbReference>
<name>A0A370DXG0_9GAMM</name>
<evidence type="ECO:0000313" key="2">
    <source>
        <dbReference type="EMBL" id="RDH90789.1"/>
    </source>
</evidence>
<comment type="caution">
    <text evidence="2">The sequence shown here is derived from an EMBL/GenBank/DDBJ whole genome shotgun (WGS) entry which is preliminary data.</text>
</comment>
<sequence>MIDQNEIEELVRLKGGTLFHREGQELEFKEQFNLAALADYFRDFSAFSNNRGGYLIHGIKDSPRTRTGTGTGTGMSDKSIEQFEKIDPEKITGYLLDIFSSDIRWEAALIEIEGASLGVFKIYEAATKPIIAKKNEGKDQTIKNGEVYYLYGGRTQKIQSAELENIINRRIEQNNSQWLDLMSKTGKAGPQNAAILDTERSLIEKDDTKILVLDEDLASKLKFIKEGQFVEKDGAATLKLVGDVVPIDRVEVIRRVKENLTKSYPLSALEVVDEVQKSYPEAKQNRVWKAIADNDLKNNTDYSAYVFRSKTQEDTYNETGILPSAVPSIYNENAVTFIVKILRDT</sequence>
<dbReference type="Pfam" id="PF04326">
    <property type="entry name" value="SLFN_AlbA_2"/>
    <property type="match status" value="1"/>
</dbReference>
<evidence type="ECO:0000313" key="3">
    <source>
        <dbReference type="Proteomes" id="UP000255508"/>
    </source>
</evidence>
<feature type="domain" description="Schlafen AlbA-2" evidence="1">
    <location>
        <begin position="22"/>
        <end position="158"/>
    </location>
</feature>
<evidence type="ECO:0000259" key="1">
    <source>
        <dbReference type="Pfam" id="PF04326"/>
    </source>
</evidence>
<reference evidence="2 3" key="1">
    <citation type="journal article" date="2018" name="ISME J.">
        <title>Endosymbiont genomes yield clues of tubeworm success.</title>
        <authorList>
            <person name="Li Y."/>
            <person name="Liles M.R."/>
            <person name="Halanych K.M."/>
        </authorList>
    </citation>
    <scope>NUCLEOTIDE SEQUENCE [LARGE SCALE GENOMIC DNA]</scope>
    <source>
        <strain evidence="2">A1422</strain>
    </source>
</reference>
<gene>
    <name evidence="2" type="ORF">DIZ79_08110</name>
</gene>
<protein>
    <recommendedName>
        <fullName evidence="1">Schlafen AlbA-2 domain-containing protein</fullName>
    </recommendedName>
</protein>
<dbReference type="InterPro" id="IPR007421">
    <property type="entry name" value="Schlafen_AlbA_2_dom"/>
</dbReference>
<accession>A0A370DXG0</accession>
<dbReference type="Gene3D" id="3.30.950.30">
    <property type="entry name" value="Schlafen, AAA domain"/>
    <property type="match status" value="1"/>
</dbReference>
<dbReference type="InterPro" id="IPR038461">
    <property type="entry name" value="Schlafen_AlbA_2_dom_sf"/>
</dbReference>